<evidence type="ECO:0000313" key="1">
    <source>
        <dbReference type="EMBL" id="SBR36752.1"/>
    </source>
</evidence>
<gene>
    <name evidence="1" type="primary">Nfu_g_1_023019</name>
</gene>
<accession>A0A1A8KWG9</accession>
<protein>
    <submittedName>
        <fullName evidence="1">Uncharacterized protein</fullName>
    </submittedName>
</protein>
<feature type="non-terminal residue" evidence="1">
    <location>
        <position position="1"/>
    </location>
</feature>
<dbReference type="AlphaFoldDB" id="A0A1A8KWG9"/>
<dbReference type="EMBL" id="HAEE01016702">
    <property type="protein sequence ID" value="SBR36752.1"/>
    <property type="molecule type" value="Transcribed_RNA"/>
</dbReference>
<proteinExistence type="predicted"/>
<sequence>GRACKEDGEMLVIQTWVGFKESDAELLNILSKTIWATAKSFLQE</sequence>
<reference evidence="1" key="2">
    <citation type="submission" date="2016-06" db="EMBL/GenBank/DDBJ databases">
        <title>The genome of a short-lived fish provides insights into sex chromosome evolution and the genetic control of aging.</title>
        <authorList>
            <person name="Reichwald K."/>
            <person name="Felder M."/>
            <person name="Petzold A."/>
            <person name="Koch P."/>
            <person name="Groth M."/>
            <person name="Platzer M."/>
        </authorList>
    </citation>
    <scope>NUCLEOTIDE SEQUENCE</scope>
    <source>
        <tissue evidence="1">Brain</tissue>
    </source>
</reference>
<name>A0A1A8KWG9_NOTKU</name>
<organism evidence="1">
    <name type="scientific">Nothobranchius kuhntae</name>
    <name type="common">Beira killifish</name>
    <dbReference type="NCBI Taxonomy" id="321403"/>
    <lineage>
        <taxon>Eukaryota</taxon>
        <taxon>Metazoa</taxon>
        <taxon>Chordata</taxon>
        <taxon>Craniata</taxon>
        <taxon>Vertebrata</taxon>
        <taxon>Euteleostomi</taxon>
        <taxon>Actinopterygii</taxon>
        <taxon>Neopterygii</taxon>
        <taxon>Teleostei</taxon>
        <taxon>Neoteleostei</taxon>
        <taxon>Acanthomorphata</taxon>
        <taxon>Ovalentaria</taxon>
        <taxon>Atherinomorphae</taxon>
        <taxon>Cyprinodontiformes</taxon>
        <taxon>Nothobranchiidae</taxon>
        <taxon>Nothobranchius</taxon>
    </lineage>
</organism>
<feature type="non-terminal residue" evidence="1">
    <location>
        <position position="44"/>
    </location>
</feature>
<reference evidence="1" key="1">
    <citation type="submission" date="2016-05" db="EMBL/GenBank/DDBJ databases">
        <authorList>
            <person name="Lavstsen T."/>
            <person name="Jespersen J.S."/>
        </authorList>
    </citation>
    <scope>NUCLEOTIDE SEQUENCE</scope>
    <source>
        <tissue evidence="1">Brain</tissue>
    </source>
</reference>